<reference evidence="1" key="2">
    <citation type="journal article" date="2015" name="Fish Shellfish Immunol.">
        <title>Early steps in the European eel (Anguilla anguilla)-Vibrio vulnificus interaction in the gills: Role of the RtxA13 toxin.</title>
        <authorList>
            <person name="Callol A."/>
            <person name="Pajuelo D."/>
            <person name="Ebbesson L."/>
            <person name="Teles M."/>
            <person name="MacKenzie S."/>
            <person name="Amaro C."/>
        </authorList>
    </citation>
    <scope>NUCLEOTIDE SEQUENCE</scope>
</reference>
<accession>A0A0E9XVW7</accession>
<name>A0A0E9XVW7_ANGAN</name>
<organism evidence="1">
    <name type="scientific">Anguilla anguilla</name>
    <name type="common">European freshwater eel</name>
    <name type="synonym">Muraena anguilla</name>
    <dbReference type="NCBI Taxonomy" id="7936"/>
    <lineage>
        <taxon>Eukaryota</taxon>
        <taxon>Metazoa</taxon>
        <taxon>Chordata</taxon>
        <taxon>Craniata</taxon>
        <taxon>Vertebrata</taxon>
        <taxon>Euteleostomi</taxon>
        <taxon>Actinopterygii</taxon>
        <taxon>Neopterygii</taxon>
        <taxon>Teleostei</taxon>
        <taxon>Anguilliformes</taxon>
        <taxon>Anguillidae</taxon>
        <taxon>Anguilla</taxon>
    </lineage>
</organism>
<reference evidence="1" key="1">
    <citation type="submission" date="2014-11" db="EMBL/GenBank/DDBJ databases">
        <authorList>
            <person name="Amaro Gonzalez C."/>
        </authorList>
    </citation>
    <scope>NUCLEOTIDE SEQUENCE</scope>
</reference>
<protein>
    <submittedName>
        <fullName evidence="1">Uncharacterized protein</fullName>
    </submittedName>
</protein>
<evidence type="ECO:0000313" key="1">
    <source>
        <dbReference type="EMBL" id="JAI06863.1"/>
    </source>
</evidence>
<dbReference type="AlphaFoldDB" id="A0A0E9XVW7"/>
<sequence length="57" mass="6788">MMDGWNSGVRFTFPQCYSNWFACKTNLEVHCSVAVIFLHVKLKWYYITQTVFGCRFL</sequence>
<dbReference type="EMBL" id="GBXM01001715">
    <property type="protein sequence ID" value="JAI06863.1"/>
    <property type="molecule type" value="Transcribed_RNA"/>
</dbReference>
<proteinExistence type="predicted"/>